<keyword evidence="4" id="KW-0808">Transferase</keyword>
<dbReference type="EC" id="2.7.13.3" evidence="2"/>
<feature type="compositionally biased region" description="Low complexity" evidence="6">
    <location>
        <begin position="716"/>
        <end position="732"/>
    </location>
</feature>
<dbReference type="Pfam" id="PF08376">
    <property type="entry name" value="NIT"/>
    <property type="match status" value="1"/>
</dbReference>
<dbReference type="GO" id="GO:0004673">
    <property type="term" value="F:protein histidine kinase activity"/>
    <property type="evidence" value="ECO:0007669"/>
    <property type="project" value="UniProtKB-EC"/>
</dbReference>
<dbReference type="Proteomes" id="UP000279275">
    <property type="component" value="Unassembled WGS sequence"/>
</dbReference>
<accession>A0A3M2KV17</accession>
<dbReference type="CDD" id="cd00075">
    <property type="entry name" value="HATPase"/>
    <property type="match status" value="1"/>
</dbReference>
<evidence type="ECO:0000256" key="2">
    <source>
        <dbReference type="ARBA" id="ARBA00012438"/>
    </source>
</evidence>
<dbReference type="RefSeq" id="WP_122191264.1">
    <property type="nucleotide sequence ID" value="NZ_RFFH01000018.1"/>
</dbReference>
<dbReference type="InterPro" id="IPR013587">
    <property type="entry name" value="Nitrate/nitrite_sensing"/>
</dbReference>
<evidence type="ECO:0000256" key="3">
    <source>
        <dbReference type="ARBA" id="ARBA00022553"/>
    </source>
</evidence>
<dbReference type="PANTHER" id="PTHR45436:SF5">
    <property type="entry name" value="SENSOR HISTIDINE KINASE TRCS"/>
    <property type="match status" value="1"/>
</dbReference>
<keyword evidence="9" id="KW-1185">Reference proteome</keyword>
<evidence type="ECO:0000313" key="8">
    <source>
        <dbReference type="EMBL" id="RMI28844.1"/>
    </source>
</evidence>
<comment type="caution">
    <text evidence="8">The sequence shown here is derived from an EMBL/GenBank/DDBJ whole genome shotgun (WGS) entry which is preliminary data.</text>
</comment>
<feature type="region of interest" description="Disordered" evidence="6">
    <location>
        <begin position="661"/>
        <end position="749"/>
    </location>
</feature>
<keyword evidence="3" id="KW-0597">Phosphoprotein</keyword>
<feature type="domain" description="Histidine kinase/HSP90-like ATPase" evidence="7">
    <location>
        <begin position="517"/>
        <end position="630"/>
    </location>
</feature>
<feature type="compositionally biased region" description="Low complexity" evidence="6">
    <location>
        <begin position="661"/>
        <end position="673"/>
    </location>
</feature>
<dbReference type="SMART" id="SM00387">
    <property type="entry name" value="HATPase_c"/>
    <property type="match status" value="1"/>
</dbReference>
<reference evidence="8 9" key="1">
    <citation type="submission" date="2018-10" db="EMBL/GenBank/DDBJ databases">
        <title>Isolation from cow dung.</title>
        <authorList>
            <person name="Ling L."/>
        </authorList>
    </citation>
    <scope>NUCLEOTIDE SEQUENCE [LARGE SCALE GENOMIC DNA]</scope>
    <source>
        <strain evidence="8 9">NEAU-LL90</strain>
    </source>
</reference>
<dbReference type="InterPro" id="IPR036890">
    <property type="entry name" value="HATPase_C_sf"/>
</dbReference>
<dbReference type="EMBL" id="RFFH01000018">
    <property type="protein sequence ID" value="RMI28844.1"/>
    <property type="molecule type" value="Genomic_DNA"/>
</dbReference>
<evidence type="ECO:0000256" key="4">
    <source>
        <dbReference type="ARBA" id="ARBA00022679"/>
    </source>
</evidence>
<proteinExistence type="predicted"/>
<keyword evidence="5" id="KW-0418">Kinase</keyword>
<protein>
    <recommendedName>
        <fullName evidence="2">histidine kinase</fullName>
        <ecNumber evidence="2">2.7.13.3</ecNumber>
    </recommendedName>
</protein>
<dbReference type="Pfam" id="PF02518">
    <property type="entry name" value="HATPase_c"/>
    <property type="match status" value="1"/>
</dbReference>
<evidence type="ECO:0000256" key="6">
    <source>
        <dbReference type="SAM" id="MobiDB-lite"/>
    </source>
</evidence>
<dbReference type="GO" id="GO:0005886">
    <property type="term" value="C:plasma membrane"/>
    <property type="evidence" value="ECO:0007669"/>
    <property type="project" value="TreeGrafter"/>
</dbReference>
<name>A0A3M2KV17_9NOCA</name>
<evidence type="ECO:0000256" key="5">
    <source>
        <dbReference type="ARBA" id="ARBA00022777"/>
    </source>
</evidence>
<organism evidence="8 9">
    <name type="scientific">Nocardia stercoris</name>
    <dbReference type="NCBI Taxonomy" id="2483361"/>
    <lineage>
        <taxon>Bacteria</taxon>
        <taxon>Bacillati</taxon>
        <taxon>Actinomycetota</taxon>
        <taxon>Actinomycetes</taxon>
        <taxon>Mycobacteriales</taxon>
        <taxon>Nocardiaceae</taxon>
        <taxon>Nocardia</taxon>
    </lineage>
</organism>
<dbReference type="PANTHER" id="PTHR45436">
    <property type="entry name" value="SENSOR HISTIDINE KINASE YKOH"/>
    <property type="match status" value="1"/>
</dbReference>
<dbReference type="InterPro" id="IPR050428">
    <property type="entry name" value="TCS_sensor_his_kinase"/>
</dbReference>
<dbReference type="InterPro" id="IPR003594">
    <property type="entry name" value="HATPase_dom"/>
</dbReference>
<sequence length="749" mass="80138">MNPLRGTRSRTIGIRTRVLAIALVPSAALLLTATGTVSVLTVQAYSARELADFRKTIIAPLLHYIGTVQDERAASLLIAAGTPAAQADLQGKRNRMDAALAEATRISAKGANLDKAGASRFTVEFGTLVAQLPDIRRSVDQHQVSIADIDTYYTKMVTALADGGRESSIHSSPANDALAEEITGSGFVLAGDRHSQAIGLIEAGLAADNLDTAQRRNLTQLIGSYRSELDALAPQLIPSVEADYRALTASSDWRLATTAEDEISDTGALSVPYPQWLTAEQAVGTRISSMLYHQYQQSTARSADVADQQFVRSLVAGGTLLVVTLAALGAALALANRLVRRLRTLRTASLELAEERLPAIIDRIRRGEEVDTAAETSVVDHGGDEIGQVSAAFAIAQRAAIDGAVAQARTREGFNRVFLDIAFRSQALVRRQLDLLDVAESKQLDPEHLQLLYGLDHLATRARRNAENLLILGGRQPGRRWRNPVGLEEVVRSSASETEGFTRVATVRLPEVGILGAAVADLIHLLAELLDNAASFSPPEAPILVHGSSVAHGLVVEIIDQGVGIPFDEREELNQMLREPREFHEMALSGRRRLGMFVIGQLARRHEISVSLNESAYGGVTSVVLLPWTIVHRENTGPVYAETERATPEFISVTVTGRVTGPAPANGLGPGNARHAMSGGFADGYSDPSKPPLPRRARQQNLAPQLSGDQIVADTAVGPARTADAARASLAALQTGTRRARASGADPHR</sequence>
<evidence type="ECO:0000259" key="7">
    <source>
        <dbReference type="SMART" id="SM00387"/>
    </source>
</evidence>
<evidence type="ECO:0000256" key="1">
    <source>
        <dbReference type="ARBA" id="ARBA00000085"/>
    </source>
</evidence>
<feature type="compositionally biased region" description="Polar residues" evidence="6">
    <location>
        <begin position="699"/>
        <end position="708"/>
    </location>
</feature>
<dbReference type="Gene3D" id="3.30.565.10">
    <property type="entry name" value="Histidine kinase-like ATPase, C-terminal domain"/>
    <property type="match status" value="1"/>
</dbReference>
<evidence type="ECO:0000313" key="9">
    <source>
        <dbReference type="Proteomes" id="UP000279275"/>
    </source>
</evidence>
<dbReference type="OrthoDB" id="4652229at2"/>
<dbReference type="SUPFAM" id="SSF55874">
    <property type="entry name" value="ATPase domain of HSP90 chaperone/DNA topoisomerase II/histidine kinase"/>
    <property type="match status" value="1"/>
</dbReference>
<dbReference type="GO" id="GO:0000160">
    <property type="term" value="P:phosphorelay signal transduction system"/>
    <property type="evidence" value="ECO:0007669"/>
    <property type="project" value="TreeGrafter"/>
</dbReference>
<comment type="catalytic activity">
    <reaction evidence="1">
        <text>ATP + protein L-histidine = ADP + protein N-phospho-L-histidine.</text>
        <dbReference type="EC" id="2.7.13.3"/>
    </reaction>
</comment>
<dbReference type="AlphaFoldDB" id="A0A3M2KV17"/>
<gene>
    <name evidence="8" type="ORF">EBN03_28640</name>
</gene>